<keyword evidence="1" id="KW-0812">Transmembrane</keyword>
<keyword evidence="1" id="KW-0472">Membrane</keyword>
<accession>A0A382G495</accession>
<proteinExistence type="predicted"/>
<evidence type="ECO:0000256" key="1">
    <source>
        <dbReference type="SAM" id="Phobius"/>
    </source>
</evidence>
<evidence type="ECO:0000313" key="2">
    <source>
        <dbReference type="EMBL" id="SVB69585.1"/>
    </source>
</evidence>
<feature type="non-terminal residue" evidence="2">
    <location>
        <position position="104"/>
    </location>
</feature>
<reference evidence="2" key="1">
    <citation type="submission" date="2018-05" db="EMBL/GenBank/DDBJ databases">
        <authorList>
            <person name="Lanie J.A."/>
            <person name="Ng W.-L."/>
            <person name="Kazmierczak K.M."/>
            <person name="Andrzejewski T.M."/>
            <person name="Davidsen T.M."/>
            <person name="Wayne K.J."/>
            <person name="Tettelin H."/>
            <person name="Glass J.I."/>
            <person name="Rusch D."/>
            <person name="Podicherti R."/>
            <person name="Tsui H.-C.T."/>
            <person name="Winkler M.E."/>
        </authorList>
    </citation>
    <scope>NUCLEOTIDE SEQUENCE</scope>
</reference>
<keyword evidence="1" id="KW-1133">Transmembrane helix</keyword>
<name>A0A382G495_9ZZZZ</name>
<organism evidence="2">
    <name type="scientific">marine metagenome</name>
    <dbReference type="NCBI Taxonomy" id="408172"/>
    <lineage>
        <taxon>unclassified sequences</taxon>
        <taxon>metagenomes</taxon>
        <taxon>ecological metagenomes</taxon>
    </lineage>
</organism>
<sequence>MNKEEIKIICLKQLTYTVISLVYICFFFSSVFANTLHGLSLYGPKNLKYKHGQSYEYSNPNAPKGGHLVLADFGAFTKLNPASLKGVPAPGIANLVFQTPMDSS</sequence>
<protein>
    <submittedName>
        <fullName evidence="2">Uncharacterized protein</fullName>
    </submittedName>
</protein>
<dbReference type="AlphaFoldDB" id="A0A382G495"/>
<feature type="transmembrane region" description="Helical" evidence="1">
    <location>
        <begin position="21"/>
        <end position="42"/>
    </location>
</feature>
<dbReference type="EMBL" id="UINC01053272">
    <property type="protein sequence ID" value="SVB69585.1"/>
    <property type="molecule type" value="Genomic_DNA"/>
</dbReference>
<gene>
    <name evidence="2" type="ORF">METZ01_LOCUS222439</name>
</gene>
<dbReference type="Gene3D" id="3.40.190.10">
    <property type="entry name" value="Periplasmic binding protein-like II"/>
    <property type="match status" value="1"/>
</dbReference>